<dbReference type="SUPFAM" id="SSF88946">
    <property type="entry name" value="Sigma2 domain of RNA polymerase sigma factors"/>
    <property type="match status" value="1"/>
</dbReference>
<feature type="domain" description="RNA polymerase sigma-70 region 2" evidence="5">
    <location>
        <begin position="15"/>
        <end position="80"/>
    </location>
</feature>
<evidence type="ECO:0000256" key="3">
    <source>
        <dbReference type="ARBA" id="ARBA00023082"/>
    </source>
</evidence>
<dbReference type="InterPro" id="IPR036388">
    <property type="entry name" value="WH-like_DNA-bd_sf"/>
</dbReference>
<dbReference type="InterPro" id="IPR013325">
    <property type="entry name" value="RNA_pol_sigma_r2"/>
</dbReference>
<dbReference type="Pfam" id="PF04542">
    <property type="entry name" value="Sigma70_r2"/>
    <property type="match status" value="1"/>
</dbReference>
<name>A0A266LNC6_PSEFR</name>
<dbReference type="InterPro" id="IPR007627">
    <property type="entry name" value="RNA_pol_sigma70_r2"/>
</dbReference>
<comment type="similarity">
    <text evidence="1">Belongs to the sigma-70 factor family. ECF subfamily.</text>
</comment>
<comment type="caution">
    <text evidence="7">The sequence shown here is derived from an EMBL/GenBank/DDBJ whole genome shotgun (WGS) entry which is preliminary data.</text>
</comment>
<keyword evidence="3" id="KW-0731">Sigma factor</keyword>
<dbReference type="PANTHER" id="PTHR43133:SF63">
    <property type="entry name" value="RNA POLYMERASE SIGMA FACTOR FECI-RELATED"/>
    <property type="match status" value="1"/>
</dbReference>
<proteinExistence type="inferred from homology"/>
<evidence type="ECO:0000313" key="7">
    <source>
        <dbReference type="EMBL" id="OZY39578.1"/>
    </source>
</evidence>
<evidence type="ECO:0000256" key="1">
    <source>
        <dbReference type="ARBA" id="ARBA00010641"/>
    </source>
</evidence>
<dbReference type="EMBL" id="NQKL01000026">
    <property type="protein sequence ID" value="OZY39578.1"/>
    <property type="molecule type" value="Genomic_DNA"/>
</dbReference>
<reference evidence="7 8" key="1">
    <citation type="submission" date="2017-08" db="EMBL/GenBank/DDBJ databases">
        <title>Genomic and metabolic characterisation of spoilage-associated Pseudomonas species.</title>
        <authorList>
            <person name="Stanborough T."/>
            <person name="Fegan N."/>
            <person name="Powell S.M."/>
            <person name="Singh T."/>
            <person name="Tamplin M.L."/>
            <person name="Chandry P.S."/>
        </authorList>
    </citation>
    <scope>NUCLEOTIDE SEQUENCE [LARGE SCALE GENOMIC DNA]</scope>
    <source>
        <strain evidence="7 8">F1820</strain>
    </source>
</reference>
<evidence type="ECO:0000259" key="6">
    <source>
        <dbReference type="Pfam" id="PF08281"/>
    </source>
</evidence>
<dbReference type="InterPro" id="IPR013324">
    <property type="entry name" value="RNA_pol_sigma_r3/r4-like"/>
</dbReference>
<dbReference type="GO" id="GO:0006352">
    <property type="term" value="P:DNA-templated transcription initiation"/>
    <property type="evidence" value="ECO:0007669"/>
    <property type="project" value="InterPro"/>
</dbReference>
<dbReference type="AlphaFoldDB" id="A0A266LNC6"/>
<dbReference type="Proteomes" id="UP000216113">
    <property type="component" value="Unassembled WGS sequence"/>
</dbReference>
<gene>
    <name evidence="7" type="ORF">CJF43_22465</name>
</gene>
<protein>
    <submittedName>
        <fullName evidence="7">RNA polymerase subunit sigma</fullName>
    </submittedName>
</protein>
<dbReference type="InterPro" id="IPR039425">
    <property type="entry name" value="RNA_pol_sigma-70-like"/>
</dbReference>
<sequence length="170" mass="19198">MLTSSPSSRHAVGELYVQHHGWVVQLLRRKLGNQEQALDLAQDTFVRMLRTETPAPLREPRAYLTTIASRLCGQYFRRQALERAYMESLALLEPQLVPSPESRLLVLEALDAVGQVLDGLGAKVREIFLLSQLDGLTYPQIAERMDLTVNVVQKAMLKAYRHCYSAVYTG</sequence>
<evidence type="ECO:0000313" key="8">
    <source>
        <dbReference type="Proteomes" id="UP000216113"/>
    </source>
</evidence>
<dbReference type="SUPFAM" id="SSF88659">
    <property type="entry name" value="Sigma3 and sigma4 domains of RNA polymerase sigma factors"/>
    <property type="match status" value="1"/>
</dbReference>
<organism evidence="7 8">
    <name type="scientific">Pseudomonas fragi</name>
    <dbReference type="NCBI Taxonomy" id="296"/>
    <lineage>
        <taxon>Bacteria</taxon>
        <taxon>Pseudomonadati</taxon>
        <taxon>Pseudomonadota</taxon>
        <taxon>Gammaproteobacteria</taxon>
        <taxon>Pseudomonadales</taxon>
        <taxon>Pseudomonadaceae</taxon>
        <taxon>Pseudomonas</taxon>
    </lineage>
</organism>
<keyword evidence="2" id="KW-0805">Transcription regulation</keyword>
<evidence type="ECO:0000259" key="5">
    <source>
        <dbReference type="Pfam" id="PF04542"/>
    </source>
</evidence>
<dbReference type="NCBIfam" id="TIGR02937">
    <property type="entry name" value="sigma70-ECF"/>
    <property type="match status" value="1"/>
</dbReference>
<feature type="domain" description="RNA polymerase sigma factor 70 region 4 type 2" evidence="6">
    <location>
        <begin position="111"/>
        <end position="163"/>
    </location>
</feature>
<dbReference type="Pfam" id="PF08281">
    <property type="entry name" value="Sigma70_r4_2"/>
    <property type="match status" value="1"/>
</dbReference>
<dbReference type="Gene3D" id="1.10.1740.10">
    <property type="match status" value="1"/>
</dbReference>
<dbReference type="PANTHER" id="PTHR43133">
    <property type="entry name" value="RNA POLYMERASE ECF-TYPE SIGMA FACTO"/>
    <property type="match status" value="1"/>
</dbReference>
<dbReference type="GO" id="GO:0016987">
    <property type="term" value="F:sigma factor activity"/>
    <property type="evidence" value="ECO:0007669"/>
    <property type="project" value="UniProtKB-KW"/>
</dbReference>
<dbReference type="InterPro" id="IPR014284">
    <property type="entry name" value="RNA_pol_sigma-70_dom"/>
</dbReference>
<evidence type="ECO:0000256" key="2">
    <source>
        <dbReference type="ARBA" id="ARBA00023015"/>
    </source>
</evidence>
<accession>A0A266LNC6</accession>
<evidence type="ECO:0000256" key="4">
    <source>
        <dbReference type="ARBA" id="ARBA00023163"/>
    </source>
</evidence>
<dbReference type="Gene3D" id="1.10.10.10">
    <property type="entry name" value="Winged helix-like DNA-binding domain superfamily/Winged helix DNA-binding domain"/>
    <property type="match status" value="1"/>
</dbReference>
<dbReference type="GO" id="GO:0003677">
    <property type="term" value="F:DNA binding"/>
    <property type="evidence" value="ECO:0007669"/>
    <property type="project" value="InterPro"/>
</dbReference>
<keyword evidence="4" id="KW-0804">Transcription</keyword>
<dbReference type="RefSeq" id="WP_095031043.1">
    <property type="nucleotide sequence ID" value="NZ_NQKL01000026.1"/>
</dbReference>
<dbReference type="InterPro" id="IPR013249">
    <property type="entry name" value="RNA_pol_sigma70_r4_t2"/>
</dbReference>